<comment type="caution">
    <text evidence="1">The sequence shown here is derived from an EMBL/GenBank/DDBJ whole genome shotgun (WGS) entry which is preliminary data.</text>
</comment>
<protein>
    <submittedName>
        <fullName evidence="1">Uncharacterized protein</fullName>
    </submittedName>
</protein>
<dbReference type="AlphaFoldDB" id="A0A645F799"/>
<gene>
    <name evidence="1" type="ORF">SDC9_157052</name>
</gene>
<name>A0A645F799_9ZZZZ</name>
<reference evidence="1" key="1">
    <citation type="submission" date="2019-08" db="EMBL/GenBank/DDBJ databases">
        <authorList>
            <person name="Kucharzyk K."/>
            <person name="Murdoch R.W."/>
            <person name="Higgins S."/>
            <person name="Loffler F."/>
        </authorList>
    </citation>
    <scope>NUCLEOTIDE SEQUENCE</scope>
</reference>
<sequence>MVLPRSAPLACTGVADDVGDLTDGRVIFFVAADEDWSPAIFKIGPRILLNTKLSRAESDPASLGADVEVRALKMLLLLDEEAAYVS</sequence>
<accession>A0A645F799</accession>
<proteinExistence type="predicted"/>
<dbReference type="EMBL" id="VSSQ01055883">
    <property type="protein sequence ID" value="MPN09760.1"/>
    <property type="molecule type" value="Genomic_DNA"/>
</dbReference>
<organism evidence="1">
    <name type="scientific">bioreactor metagenome</name>
    <dbReference type="NCBI Taxonomy" id="1076179"/>
    <lineage>
        <taxon>unclassified sequences</taxon>
        <taxon>metagenomes</taxon>
        <taxon>ecological metagenomes</taxon>
    </lineage>
</organism>
<evidence type="ECO:0000313" key="1">
    <source>
        <dbReference type="EMBL" id="MPN09760.1"/>
    </source>
</evidence>